<evidence type="ECO:0000313" key="1">
    <source>
        <dbReference type="EMBL" id="MBB6669504.1"/>
    </source>
</evidence>
<protein>
    <submittedName>
        <fullName evidence="1">Rrf2 family transcriptional regulator</fullName>
    </submittedName>
</protein>
<reference evidence="1 2" key="1">
    <citation type="submission" date="2020-08" db="EMBL/GenBank/DDBJ databases">
        <title>Cohnella phylogeny.</title>
        <authorList>
            <person name="Dunlap C."/>
        </authorList>
    </citation>
    <scope>NUCLEOTIDE SEQUENCE [LARGE SCALE GENOMIC DNA]</scope>
    <source>
        <strain evidence="1 2">DSM 28246</strain>
    </source>
</reference>
<evidence type="ECO:0000313" key="2">
    <source>
        <dbReference type="Proteomes" id="UP000547209"/>
    </source>
</evidence>
<organism evidence="1 2">
    <name type="scientific">Cohnella nanjingensis</name>
    <dbReference type="NCBI Taxonomy" id="1387779"/>
    <lineage>
        <taxon>Bacteria</taxon>
        <taxon>Bacillati</taxon>
        <taxon>Bacillota</taxon>
        <taxon>Bacilli</taxon>
        <taxon>Bacillales</taxon>
        <taxon>Paenibacillaceae</taxon>
        <taxon>Cohnella</taxon>
    </lineage>
</organism>
<dbReference type="AlphaFoldDB" id="A0A7X0VEG1"/>
<dbReference type="RefSeq" id="WP_185140908.1">
    <property type="nucleotide sequence ID" value="NZ_JACJVP010000001.1"/>
</dbReference>
<dbReference type="GO" id="GO:0005829">
    <property type="term" value="C:cytosol"/>
    <property type="evidence" value="ECO:0007669"/>
    <property type="project" value="TreeGrafter"/>
</dbReference>
<dbReference type="PROSITE" id="PS01332">
    <property type="entry name" value="HTH_RRF2_1"/>
    <property type="match status" value="1"/>
</dbReference>
<keyword evidence="2" id="KW-1185">Reference proteome</keyword>
<dbReference type="InterPro" id="IPR036390">
    <property type="entry name" value="WH_DNA-bd_sf"/>
</dbReference>
<sequence length="127" mass="14295">MDAPIGTPRFHATLGVLLLLSKHGGTLSSAEMAERLGVHAVYLRKIVARLLELGLVAAKEGRDGGYRLRWPADRLSLADAYEATIRAPLRQNEREDRWFSLDQVKAEIESCTMVCLKKYKISDVWIE</sequence>
<accession>A0A7X0VEG1</accession>
<name>A0A7X0VEG1_9BACL</name>
<dbReference type="Pfam" id="PF02082">
    <property type="entry name" value="Rrf2"/>
    <property type="match status" value="1"/>
</dbReference>
<dbReference type="Proteomes" id="UP000547209">
    <property type="component" value="Unassembled WGS sequence"/>
</dbReference>
<dbReference type="InterPro" id="IPR030489">
    <property type="entry name" value="TR_Rrf2-type_CS"/>
</dbReference>
<comment type="caution">
    <text evidence="1">The sequence shown here is derived from an EMBL/GenBank/DDBJ whole genome shotgun (WGS) entry which is preliminary data.</text>
</comment>
<gene>
    <name evidence="1" type="ORF">H7C19_02265</name>
</gene>
<dbReference type="PROSITE" id="PS51197">
    <property type="entry name" value="HTH_RRF2_2"/>
    <property type="match status" value="1"/>
</dbReference>
<dbReference type="Gene3D" id="1.10.10.10">
    <property type="entry name" value="Winged helix-like DNA-binding domain superfamily/Winged helix DNA-binding domain"/>
    <property type="match status" value="1"/>
</dbReference>
<dbReference type="SUPFAM" id="SSF46785">
    <property type="entry name" value="Winged helix' DNA-binding domain"/>
    <property type="match status" value="1"/>
</dbReference>
<dbReference type="EMBL" id="JACJVP010000001">
    <property type="protein sequence ID" value="MBB6669504.1"/>
    <property type="molecule type" value="Genomic_DNA"/>
</dbReference>
<dbReference type="GO" id="GO:0003700">
    <property type="term" value="F:DNA-binding transcription factor activity"/>
    <property type="evidence" value="ECO:0007669"/>
    <property type="project" value="TreeGrafter"/>
</dbReference>
<dbReference type="PANTHER" id="PTHR33221">
    <property type="entry name" value="WINGED HELIX-TURN-HELIX TRANSCRIPTIONAL REGULATOR, RRF2 FAMILY"/>
    <property type="match status" value="1"/>
</dbReference>
<dbReference type="InterPro" id="IPR000944">
    <property type="entry name" value="Tscrpt_reg_Rrf2"/>
</dbReference>
<dbReference type="InterPro" id="IPR036388">
    <property type="entry name" value="WH-like_DNA-bd_sf"/>
</dbReference>
<proteinExistence type="predicted"/>
<dbReference type="PANTHER" id="PTHR33221:SF15">
    <property type="entry name" value="HTH-TYPE TRANSCRIPTIONAL REGULATOR YWGB-RELATED"/>
    <property type="match status" value="1"/>
</dbReference>